<dbReference type="KEGG" id="wei:EQG49_07650"/>
<keyword evidence="2" id="KW-1185">Reference proteome</keyword>
<gene>
    <name evidence="1" type="ORF">EQG49_07650</name>
</gene>
<dbReference type="Proteomes" id="UP000292886">
    <property type="component" value="Chromosome"/>
</dbReference>
<accession>A0A4P6YUD8</accession>
<evidence type="ECO:0000313" key="2">
    <source>
        <dbReference type="Proteomes" id="UP000292886"/>
    </source>
</evidence>
<dbReference type="EMBL" id="CP037940">
    <property type="protein sequence ID" value="QBO36342.1"/>
    <property type="molecule type" value="Genomic_DNA"/>
</dbReference>
<organism evidence="1 2">
    <name type="scientific">Periweissella cryptocerci</name>
    <dbReference type="NCBI Taxonomy" id="2506420"/>
    <lineage>
        <taxon>Bacteria</taxon>
        <taxon>Bacillati</taxon>
        <taxon>Bacillota</taxon>
        <taxon>Bacilli</taxon>
        <taxon>Lactobacillales</taxon>
        <taxon>Lactobacillaceae</taxon>
        <taxon>Periweissella</taxon>
    </lineage>
</organism>
<dbReference type="AlphaFoldDB" id="A0A4P6YUD8"/>
<protein>
    <submittedName>
        <fullName evidence="1">Uncharacterized protein</fullName>
    </submittedName>
</protein>
<reference evidence="2" key="1">
    <citation type="submission" date="2019-03" db="EMBL/GenBank/DDBJ databases">
        <title>Weissella sp. 26KH-42 Genome sequencing.</title>
        <authorList>
            <person name="Heo J."/>
            <person name="Kim S.-J."/>
            <person name="Kim J.-S."/>
            <person name="Hong S.-B."/>
            <person name="Kwon S.-W."/>
        </authorList>
    </citation>
    <scope>NUCLEOTIDE SEQUENCE [LARGE SCALE GENOMIC DNA]</scope>
    <source>
        <strain evidence="2">26KH-42</strain>
    </source>
</reference>
<dbReference type="RefSeq" id="WP_133363419.1">
    <property type="nucleotide sequence ID" value="NZ_CP037940.1"/>
</dbReference>
<proteinExistence type="predicted"/>
<sequence length="76" mass="8874">MRQSMITEEMIQNEIAKTRVELNRMNEAFKHSNGMGYNMLGAFKYNRINKKMTLLKEMLADETVAAKYAKNFFAFA</sequence>
<evidence type="ECO:0000313" key="1">
    <source>
        <dbReference type="EMBL" id="QBO36342.1"/>
    </source>
</evidence>
<name>A0A4P6YUD8_9LACO</name>